<proteinExistence type="predicted"/>
<dbReference type="KEGG" id="dsa:Desal_2654"/>
<dbReference type="Proteomes" id="UP000002601">
    <property type="component" value="Chromosome"/>
</dbReference>
<dbReference type="HOGENOM" id="CLU_133693_0_0_7"/>
<name>C6BYV1_MARSD</name>
<evidence type="ECO:0000313" key="3">
    <source>
        <dbReference type="Proteomes" id="UP000002601"/>
    </source>
</evidence>
<dbReference type="EMBL" id="CP001649">
    <property type="protein sequence ID" value="ACS80708.1"/>
    <property type="molecule type" value="Genomic_DNA"/>
</dbReference>
<dbReference type="STRING" id="526222.Desal_2654"/>
<feature type="chain" id="PRO_5002962935" evidence="1">
    <location>
        <begin position="24"/>
        <end position="169"/>
    </location>
</feature>
<dbReference type="OrthoDB" id="5462579at2"/>
<reference evidence="2 3" key="1">
    <citation type="submission" date="2009-06" db="EMBL/GenBank/DDBJ databases">
        <title>Complete sequence of Desulfovibrio salexigens DSM 2638.</title>
        <authorList>
            <consortium name="US DOE Joint Genome Institute"/>
            <person name="Lucas S."/>
            <person name="Copeland A."/>
            <person name="Lapidus A."/>
            <person name="Glavina del Rio T."/>
            <person name="Tice H."/>
            <person name="Bruce D."/>
            <person name="Goodwin L."/>
            <person name="Pitluck S."/>
            <person name="Munk A.C."/>
            <person name="Brettin T."/>
            <person name="Detter J.C."/>
            <person name="Han C."/>
            <person name="Tapia R."/>
            <person name="Larimer F."/>
            <person name="Land M."/>
            <person name="Hauser L."/>
            <person name="Kyrpides N."/>
            <person name="Anderson I."/>
            <person name="Wall J.D."/>
            <person name="Arkin A.P."/>
            <person name="Dehal P."/>
            <person name="Chivian D."/>
            <person name="Giles B."/>
            <person name="Hazen T.C."/>
        </authorList>
    </citation>
    <scope>NUCLEOTIDE SEQUENCE [LARGE SCALE GENOMIC DNA]</scope>
    <source>
        <strain evidence="3">ATCC 14822 / DSM 2638 / NCIMB 8403 / VKM B-1763</strain>
    </source>
</reference>
<keyword evidence="3" id="KW-1185">Reference proteome</keyword>
<evidence type="ECO:0000313" key="2">
    <source>
        <dbReference type="EMBL" id="ACS80708.1"/>
    </source>
</evidence>
<gene>
    <name evidence="2" type="ordered locus">Desal_2654</name>
</gene>
<feature type="signal peptide" evidence="1">
    <location>
        <begin position="1"/>
        <end position="23"/>
    </location>
</feature>
<dbReference type="AlphaFoldDB" id="C6BYV1"/>
<evidence type="ECO:0000256" key="1">
    <source>
        <dbReference type="SAM" id="SignalP"/>
    </source>
</evidence>
<organism evidence="2 3">
    <name type="scientific">Maridesulfovibrio salexigens (strain ATCC 14822 / DSM 2638 / NCIMB 8403 / VKM B-1763)</name>
    <name type="common">Desulfovibrio salexigens</name>
    <dbReference type="NCBI Taxonomy" id="526222"/>
    <lineage>
        <taxon>Bacteria</taxon>
        <taxon>Pseudomonadati</taxon>
        <taxon>Thermodesulfobacteriota</taxon>
        <taxon>Desulfovibrionia</taxon>
        <taxon>Desulfovibrionales</taxon>
        <taxon>Desulfovibrionaceae</taxon>
        <taxon>Maridesulfovibrio</taxon>
    </lineage>
</organism>
<protein>
    <submittedName>
        <fullName evidence="2">Uncharacterized protein</fullName>
    </submittedName>
</protein>
<dbReference type="RefSeq" id="WP_015852524.1">
    <property type="nucleotide sequence ID" value="NC_012881.1"/>
</dbReference>
<accession>C6BYV1</accession>
<sequence>MKKAMKIVLAVAMVLLMSGGAMAQESFNAQGSALVPNMVYSYNDSNLLKYTSMYLSNITSSDVQCKVTVYDHNGNDVTYLGTVVTGGNGVETVLSKGSGEFAIPAHSTRCFTLGRDHIKIAVMGYAVVEWKSSDTTLRRALIGGVRTPAKSSSYHGKGGTAYINGGQPF</sequence>
<keyword evidence="1" id="KW-0732">Signal</keyword>